<feature type="region of interest" description="Disordered" evidence="1">
    <location>
        <begin position="122"/>
        <end position="141"/>
    </location>
</feature>
<evidence type="ECO:0000313" key="2">
    <source>
        <dbReference type="EMBL" id="ACP33197.1"/>
    </source>
</evidence>
<dbReference type="Pfam" id="PF02620">
    <property type="entry name" value="YceD"/>
    <property type="match status" value="1"/>
</dbReference>
<dbReference type="Proteomes" id="UP000002077">
    <property type="component" value="Chromosome"/>
</dbReference>
<dbReference type="KEGG" id="car:cauri_1604"/>
<organism evidence="2 3">
    <name type="scientific">Corynebacterium aurimucosum (strain ATCC 700975 / DSM 44827 / CIP 107346 / CN-1)</name>
    <name type="common">Corynebacterium nigricans</name>
    <dbReference type="NCBI Taxonomy" id="548476"/>
    <lineage>
        <taxon>Bacteria</taxon>
        <taxon>Bacillati</taxon>
        <taxon>Actinomycetota</taxon>
        <taxon>Actinomycetes</taxon>
        <taxon>Mycobacteriales</taxon>
        <taxon>Corynebacteriaceae</taxon>
        <taxon>Corynebacterium</taxon>
    </lineage>
</organism>
<evidence type="ECO:0008006" key="4">
    <source>
        <dbReference type="Google" id="ProtNLM"/>
    </source>
</evidence>
<name>C3PH93_CORA7</name>
<evidence type="ECO:0000256" key="1">
    <source>
        <dbReference type="SAM" id="MobiDB-lite"/>
    </source>
</evidence>
<proteinExistence type="predicted"/>
<keyword evidence="3" id="KW-1185">Reference proteome</keyword>
<dbReference type="STRING" id="548476.cauri_1604"/>
<dbReference type="EMBL" id="CP001601">
    <property type="protein sequence ID" value="ACP33197.1"/>
    <property type="molecule type" value="Genomic_DNA"/>
</dbReference>
<reference evidence="2 3" key="1">
    <citation type="journal article" date="2010" name="BMC Genomics">
        <title>Complete genome sequence and lifestyle of black-pigmented Corynebacterium aurimucosum ATCC 700975 (formerly C. nigricans CN-1) isolated from a vaginal swab of a woman with spontaneous abortion.</title>
        <authorList>
            <person name="Trost E."/>
            <person name="Gotker S."/>
            <person name="Schneider J."/>
            <person name="Schneiker-Bekel S."/>
            <person name="Szczepanowski R."/>
            <person name="Tilker A."/>
            <person name="Viehoever P."/>
            <person name="Arnold W."/>
            <person name="Bekel T."/>
            <person name="Blom J."/>
            <person name="Gartemann K.H."/>
            <person name="Linke B."/>
            <person name="Goesmann A."/>
            <person name="Puhler A."/>
            <person name="Shukla S.K."/>
            <person name="Tauch A."/>
        </authorList>
    </citation>
    <scope>NUCLEOTIDE SEQUENCE [LARGE SCALE GENOMIC DNA]</scope>
    <source>
        <strain evidence="3">ATCC 700975 / DSM 44827 / CIP 107346 / CN-1</strain>
    </source>
</reference>
<sequence>MTQHSGLCQSRARGPAQGKLVGAMKSPLKFDVTELLRSQGTDALPEHRVQTGPAPERIGVEMIGIPEGTEVKVDATLTPLGSGVLVDADVTGTLSGECARCLAELHPELDLHVSQVFSADESFVSGDEAEEEDRGSGDEVPEIKDGILNLLQTVIDEAGLSLPFAPTCEEGCEVDAPDGVTTGVSGEEERVDPRWSGLEKFL</sequence>
<gene>
    <name evidence="2" type="ordered locus">cauri_1604</name>
</gene>
<dbReference type="InterPro" id="IPR003772">
    <property type="entry name" value="YceD"/>
</dbReference>
<accession>C3PH93</accession>
<evidence type="ECO:0000313" key="3">
    <source>
        <dbReference type="Proteomes" id="UP000002077"/>
    </source>
</evidence>
<dbReference type="AlphaFoldDB" id="C3PH93"/>
<feature type="region of interest" description="Disordered" evidence="1">
    <location>
        <begin position="175"/>
        <end position="202"/>
    </location>
</feature>
<dbReference type="HOGENOM" id="CLU_100236_0_0_11"/>
<dbReference type="eggNOG" id="COG1399">
    <property type="taxonomic scope" value="Bacteria"/>
</dbReference>
<protein>
    <recommendedName>
        <fullName evidence="4">DUF177 domain-containing protein</fullName>
    </recommendedName>
</protein>